<comment type="caution">
    <text evidence="1">The sequence shown here is derived from an EMBL/GenBank/DDBJ whole genome shotgun (WGS) entry which is preliminary data.</text>
</comment>
<gene>
    <name evidence="1" type="ORF">THF1A12_200094</name>
</gene>
<evidence type="ECO:0000313" key="1">
    <source>
        <dbReference type="EMBL" id="CAH1588736.1"/>
    </source>
</evidence>
<dbReference type="Proteomes" id="UP001295462">
    <property type="component" value="Unassembled WGS sequence"/>
</dbReference>
<protein>
    <submittedName>
        <fullName evidence="1">Uncharacterized protein</fullName>
    </submittedName>
</protein>
<reference evidence="1" key="1">
    <citation type="submission" date="2022-01" db="EMBL/GenBank/DDBJ databases">
        <authorList>
            <person name="Lagorce A."/>
        </authorList>
    </citation>
    <scope>NUCLEOTIDE SEQUENCE</scope>
    <source>
        <strain evidence="1">Th15_F1_A12</strain>
    </source>
</reference>
<sequence>MHTLSHVFDENDENDENPSILKVNLRVRSIIYYSYYQNSPTLQISHFRGSKTFVKHRVLKVSERSPRFL</sequence>
<evidence type="ECO:0000313" key="2">
    <source>
        <dbReference type="Proteomes" id="UP001295462"/>
    </source>
</evidence>
<dbReference type="EMBL" id="CAKMUD010000073">
    <property type="protein sequence ID" value="CAH1588736.1"/>
    <property type="molecule type" value="Genomic_DNA"/>
</dbReference>
<organism evidence="1 2">
    <name type="scientific">Vibrio jasicida</name>
    <dbReference type="NCBI Taxonomy" id="766224"/>
    <lineage>
        <taxon>Bacteria</taxon>
        <taxon>Pseudomonadati</taxon>
        <taxon>Pseudomonadota</taxon>
        <taxon>Gammaproteobacteria</taxon>
        <taxon>Vibrionales</taxon>
        <taxon>Vibrionaceae</taxon>
        <taxon>Vibrio</taxon>
    </lineage>
</organism>
<proteinExistence type="predicted"/>
<accession>A0AAU9QK96</accession>
<dbReference type="AlphaFoldDB" id="A0AAU9QK96"/>
<name>A0AAU9QK96_9VIBR</name>